<evidence type="ECO:0000313" key="6">
    <source>
        <dbReference type="EMBL" id="PYC30359.1"/>
    </source>
</evidence>
<evidence type="ECO:0000256" key="3">
    <source>
        <dbReference type="ARBA" id="ARBA00022898"/>
    </source>
</evidence>
<dbReference type="InterPro" id="IPR015424">
    <property type="entry name" value="PyrdxlP-dep_Trfase"/>
</dbReference>
<comment type="cofactor">
    <cofactor evidence="1">
        <name>pyridoxal 5'-phosphate</name>
        <dbReference type="ChEBI" id="CHEBI:597326"/>
    </cofactor>
</comment>
<dbReference type="InterPro" id="IPR015422">
    <property type="entry name" value="PyrdxlP-dep_Trfase_small"/>
</dbReference>
<dbReference type="PANTHER" id="PTHR13693:SF100">
    <property type="entry name" value="8-AMINO-7-OXONONANOATE SYNTHASE"/>
    <property type="match status" value="1"/>
</dbReference>
<name>A0A9Q6IAP3_9PSED</name>
<dbReference type="InterPro" id="IPR004839">
    <property type="entry name" value="Aminotransferase_I/II_large"/>
</dbReference>
<feature type="region of interest" description="Disordered" evidence="4">
    <location>
        <begin position="19"/>
        <end position="39"/>
    </location>
</feature>
<evidence type="ECO:0000256" key="4">
    <source>
        <dbReference type="SAM" id="MobiDB-lite"/>
    </source>
</evidence>
<comment type="caution">
    <text evidence="6">The sequence shown here is derived from an EMBL/GenBank/DDBJ whole genome shotgun (WGS) entry which is preliminary data.</text>
</comment>
<dbReference type="Gene3D" id="3.90.1150.10">
    <property type="entry name" value="Aspartate Aminotransferase, domain 1"/>
    <property type="match status" value="1"/>
</dbReference>
<dbReference type="AlphaFoldDB" id="A0A9Q6IAP3"/>
<evidence type="ECO:0000256" key="1">
    <source>
        <dbReference type="ARBA" id="ARBA00001933"/>
    </source>
</evidence>
<protein>
    <submittedName>
        <fullName evidence="6">8-amino-7-oxononanoate synthase</fullName>
    </submittedName>
</protein>
<dbReference type="InterPro" id="IPR050087">
    <property type="entry name" value="AON_synthase_class-II"/>
</dbReference>
<feature type="domain" description="Aminotransferase class I/classII large" evidence="5">
    <location>
        <begin position="92"/>
        <end position="435"/>
    </location>
</feature>
<dbReference type="RefSeq" id="WP_110653412.1">
    <property type="nucleotide sequence ID" value="NZ_QJRN01000022.1"/>
</dbReference>
<organism evidence="6 7">
    <name type="scientific">Pseudomonas protegens</name>
    <dbReference type="NCBI Taxonomy" id="380021"/>
    <lineage>
        <taxon>Bacteria</taxon>
        <taxon>Pseudomonadati</taxon>
        <taxon>Pseudomonadota</taxon>
        <taxon>Gammaproteobacteria</taxon>
        <taxon>Pseudomonadales</taxon>
        <taxon>Pseudomonadaceae</taxon>
        <taxon>Pseudomonas</taxon>
    </lineage>
</organism>
<dbReference type="SUPFAM" id="SSF53383">
    <property type="entry name" value="PLP-dependent transferases"/>
    <property type="match status" value="1"/>
</dbReference>
<proteinExistence type="predicted"/>
<dbReference type="PANTHER" id="PTHR13693">
    <property type="entry name" value="CLASS II AMINOTRANSFERASE/8-AMINO-7-OXONONANOATE SYNTHASE"/>
    <property type="match status" value="1"/>
</dbReference>
<dbReference type="InterPro" id="IPR015421">
    <property type="entry name" value="PyrdxlP-dep_Trfase_major"/>
</dbReference>
<dbReference type="GO" id="GO:0030170">
    <property type="term" value="F:pyridoxal phosphate binding"/>
    <property type="evidence" value="ECO:0007669"/>
    <property type="project" value="InterPro"/>
</dbReference>
<dbReference type="Pfam" id="PF00155">
    <property type="entry name" value="Aminotran_1_2"/>
    <property type="match status" value="1"/>
</dbReference>
<reference evidence="6 7" key="1">
    <citation type="submission" date="2018-06" db="EMBL/GenBank/DDBJ databases">
        <title>Pseudomonas diversity within urban Lake Michigan freshwaters.</title>
        <authorList>
            <person name="Batrich M."/>
            <person name="Hatzopoulos T."/>
            <person name="Putonti C."/>
        </authorList>
    </citation>
    <scope>NUCLEOTIDE SEQUENCE [LARGE SCALE GENOMIC DNA]</scope>
    <source>
        <strain evidence="6 7">MB-090624</strain>
    </source>
</reference>
<dbReference type="GO" id="GO:0008710">
    <property type="term" value="F:8-amino-7-oxononanoate synthase activity"/>
    <property type="evidence" value="ECO:0007669"/>
    <property type="project" value="TreeGrafter"/>
</dbReference>
<gene>
    <name evidence="6" type="ORF">DMX08_27560</name>
</gene>
<dbReference type="EMBL" id="QJRN01000022">
    <property type="protein sequence ID" value="PYC30359.1"/>
    <property type="molecule type" value="Genomic_DNA"/>
</dbReference>
<accession>A0A9Q6IAP3</accession>
<evidence type="ECO:0000256" key="2">
    <source>
        <dbReference type="ARBA" id="ARBA00022679"/>
    </source>
</evidence>
<keyword evidence="2" id="KW-0808">Transferase</keyword>
<dbReference type="Gene3D" id="3.40.640.10">
    <property type="entry name" value="Type I PLP-dependent aspartate aminotransferase-like (Major domain)"/>
    <property type="match status" value="1"/>
</dbReference>
<evidence type="ECO:0000313" key="7">
    <source>
        <dbReference type="Proteomes" id="UP000248188"/>
    </source>
</evidence>
<keyword evidence="3" id="KW-0663">Pyridoxal phosphate</keyword>
<sequence length="451" mass="49837">MTTHLHIERLRAQLLGKQGTASVGAATGPEQGPRATPAKVKVGPEHYDFACFPELREFSNTQWYYNTQGYEWNMFRQHLGASSAVVEMDGRQLINYASYNYLDLLGDPRMQDAAKQAVDAFGTSAGSGRINMGEIPIFTEFEQLISQTLGVEDAVMAVNGYGANVATLGYLARRQDLVIYDELIHNSMLMGAKLSGARRLTFPHNDYDALEQLLVEHRQHYERVLILTEGVYSMDGDIPDIPRMIDIKRRHHALLMVDEAHSMGVIGPRGLGVVDYFGLDGADIDIHFSSMSKAFATVGGYIAGRKELIAILKHYAPGLLLYTAAPTPASAAAGLQALRIMHAEPERARRAVSNAGYFRTQARAAGLDTGLSHDSAIVPIMMPDGETAVWTTAQLFEQNICTFPMIFPVVPRNTERLRFFISAAHTREHIDRTVELLVDLRKNAPASKGLF</sequence>
<evidence type="ECO:0000259" key="5">
    <source>
        <dbReference type="Pfam" id="PF00155"/>
    </source>
</evidence>
<dbReference type="GO" id="GO:0009102">
    <property type="term" value="P:biotin biosynthetic process"/>
    <property type="evidence" value="ECO:0007669"/>
    <property type="project" value="TreeGrafter"/>
</dbReference>
<dbReference type="Proteomes" id="UP000248188">
    <property type="component" value="Unassembled WGS sequence"/>
</dbReference>